<comment type="caution">
    <text evidence="2">The sequence shown here is derived from an EMBL/GenBank/DDBJ whole genome shotgun (WGS) entry which is preliminary data.</text>
</comment>
<keyword evidence="3" id="KW-1185">Reference proteome</keyword>
<dbReference type="AlphaFoldDB" id="A0A0U1Q2G4"/>
<protein>
    <recommendedName>
        <fullName evidence="1">Lysozyme inhibitor LprI-like N-terminal domain-containing protein</fullName>
    </recommendedName>
</protein>
<accession>A0A0U1Q2G4</accession>
<reference evidence="2 3" key="1">
    <citation type="submission" date="2015-05" db="EMBL/GenBank/DDBJ databases">
        <title>Draft genome sequence of Lampropedia sp. CT6, isolated from the microbial mat of a hot water spring, located at Manikaran, India.</title>
        <authorList>
            <person name="Tripathi C."/>
            <person name="Rani P."/>
            <person name="Mahato N.K."/>
            <person name="Lal R."/>
        </authorList>
    </citation>
    <scope>NUCLEOTIDE SEQUENCE [LARGE SCALE GENOMIC DNA]</scope>
    <source>
        <strain evidence="2 3">CT6</strain>
    </source>
</reference>
<name>A0A0U1Q2G4_9BURK</name>
<sequence length="112" mass="12830">MAFSAHGQTILPSEPPCTPSTCTLQHFGAVRADTEALYGDVQQALSAHERAALRDDQANWRRLARRHCQQQAPVGSQRDASQASRHHFCMIEQDMQRRRQLRKWLMQGDFTQ</sequence>
<feature type="domain" description="Lysozyme inhibitor LprI-like N-terminal" evidence="1">
    <location>
        <begin position="21"/>
        <end position="101"/>
    </location>
</feature>
<dbReference type="Gene3D" id="1.20.1270.180">
    <property type="match status" value="1"/>
</dbReference>
<evidence type="ECO:0000313" key="2">
    <source>
        <dbReference type="EMBL" id="KKW68941.1"/>
    </source>
</evidence>
<dbReference type="STRING" id="1610491.AAV94_03040"/>
<evidence type="ECO:0000313" key="3">
    <source>
        <dbReference type="Proteomes" id="UP000050580"/>
    </source>
</evidence>
<evidence type="ECO:0000259" key="1">
    <source>
        <dbReference type="Pfam" id="PF07007"/>
    </source>
</evidence>
<gene>
    <name evidence="2" type="ORF">AAV94_03040</name>
</gene>
<dbReference type="Pfam" id="PF07007">
    <property type="entry name" value="LprI"/>
    <property type="match status" value="1"/>
</dbReference>
<proteinExistence type="predicted"/>
<dbReference type="EMBL" id="LBNQ01000012">
    <property type="protein sequence ID" value="KKW68941.1"/>
    <property type="molecule type" value="Genomic_DNA"/>
</dbReference>
<dbReference type="Proteomes" id="UP000050580">
    <property type="component" value="Unassembled WGS sequence"/>
</dbReference>
<organism evidence="2 3">
    <name type="scientific">Lampropedia cohaerens</name>
    <dbReference type="NCBI Taxonomy" id="1610491"/>
    <lineage>
        <taxon>Bacteria</taxon>
        <taxon>Pseudomonadati</taxon>
        <taxon>Pseudomonadota</taxon>
        <taxon>Betaproteobacteria</taxon>
        <taxon>Burkholderiales</taxon>
        <taxon>Comamonadaceae</taxon>
        <taxon>Lampropedia</taxon>
    </lineage>
</organism>
<dbReference type="InterPro" id="IPR009739">
    <property type="entry name" value="LprI-like_N"/>
</dbReference>